<name>A0A6N9U3H0_STRHA</name>
<dbReference type="InterPro" id="IPR001509">
    <property type="entry name" value="Epimerase_deHydtase"/>
</dbReference>
<evidence type="ECO:0000259" key="2">
    <source>
        <dbReference type="Pfam" id="PF01370"/>
    </source>
</evidence>
<dbReference type="Proteomes" id="UP000471293">
    <property type="component" value="Unassembled WGS sequence"/>
</dbReference>
<evidence type="ECO:0000256" key="1">
    <source>
        <dbReference type="SAM" id="MobiDB-lite"/>
    </source>
</evidence>
<dbReference type="Pfam" id="PF01370">
    <property type="entry name" value="Epimerase"/>
    <property type="match status" value="1"/>
</dbReference>
<dbReference type="PANTHER" id="PTHR43245:SF13">
    <property type="entry name" value="UDP-D-APIOSE_UDP-D-XYLOSE SYNTHASE 2"/>
    <property type="match status" value="1"/>
</dbReference>
<feature type="region of interest" description="Disordered" evidence="1">
    <location>
        <begin position="302"/>
        <end position="330"/>
    </location>
</feature>
<feature type="domain" description="NAD-dependent epimerase/dehydratase" evidence="2">
    <location>
        <begin position="2"/>
        <end position="202"/>
    </location>
</feature>
<gene>
    <name evidence="3" type="ORF">G3I29_23250</name>
</gene>
<comment type="caution">
    <text evidence="3">The sequence shown here is derived from an EMBL/GenBank/DDBJ whole genome shotgun (WGS) entry which is preliminary data.</text>
</comment>
<dbReference type="SUPFAM" id="SSF51735">
    <property type="entry name" value="NAD(P)-binding Rossmann-fold domains"/>
    <property type="match status" value="1"/>
</dbReference>
<reference evidence="3 4" key="1">
    <citation type="submission" date="2020-01" db="EMBL/GenBank/DDBJ databases">
        <title>Insect and environment-associated Actinomycetes.</title>
        <authorList>
            <person name="Currrie C."/>
            <person name="Chevrette M."/>
            <person name="Carlson C."/>
            <person name="Stubbendieck R."/>
            <person name="Wendt-Pienkowski E."/>
        </authorList>
    </citation>
    <scope>NUCLEOTIDE SEQUENCE [LARGE SCALE GENOMIC DNA]</scope>
    <source>
        <strain evidence="3 4">SID11342</strain>
    </source>
</reference>
<dbReference type="PANTHER" id="PTHR43245">
    <property type="entry name" value="BIFUNCTIONAL POLYMYXIN RESISTANCE PROTEIN ARNA"/>
    <property type="match status" value="1"/>
</dbReference>
<accession>A0A6N9U3H0</accession>
<dbReference type="Gene3D" id="3.40.50.720">
    <property type="entry name" value="NAD(P)-binding Rossmann-like Domain"/>
    <property type="match status" value="1"/>
</dbReference>
<evidence type="ECO:0000313" key="3">
    <source>
        <dbReference type="EMBL" id="NEA18374.1"/>
    </source>
</evidence>
<dbReference type="AlphaFoldDB" id="A0A6N9U3H0"/>
<sequence>MLGGTEFVGRAVTEAALDRGWRVTVFHRGRHAPPPGVRVLTGDRTRGTAGLTALESGTWDLVVDTWSGAPRAVRDAARLLAGRAGHFTYVSSRSVYAYPTPAGLPEDGPTVAGASPGAGDDVSYALAKRGGEIAAVDAFGDRALLARAGLILGPGENVGRLPWWLARAARGGPVIAPGPPETALQYIDARDLAGWMLDAAAKGLGGAFNTVSRPGHTTMGELLDTCVRVTGSTAELRWTDPEVLLAAGVEPWTDLPVWLPGGELYDALHQGDVTKAHDAGLRCRPVAETVADTWSWMRERGGTVPRRPDRPAVGLDPETEAKLLAGKGAR</sequence>
<organism evidence="3 4">
    <name type="scientific">Streptomyces halstedii</name>
    <dbReference type="NCBI Taxonomy" id="1944"/>
    <lineage>
        <taxon>Bacteria</taxon>
        <taxon>Bacillati</taxon>
        <taxon>Actinomycetota</taxon>
        <taxon>Actinomycetes</taxon>
        <taxon>Kitasatosporales</taxon>
        <taxon>Streptomycetaceae</taxon>
        <taxon>Streptomyces</taxon>
    </lineage>
</organism>
<dbReference type="InterPro" id="IPR050177">
    <property type="entry name" value="Lipid_A_modif_metabolic_enz"/>
</dbReference>
<dbReference type="InterPro" id="IPR036291">
    <property type="entry name" value="NAD(P)-bd_dom_sf"/>
</dbReference>
<dbReference type="EMBL" id="JAAGLQ010000499">
    <property type="protein sequence ID" value="NEA18374.1"/>
    <property type="molecule type" value="Genomic_DNA"/>
</dbReference>
<protein>
    <submittedName>
        <fullName evidence="3">Reductase</fullName>
    </submittedName>
</protein>
<evidence type="ECO:0000313" key="4">
    <source>
        <dbReference type="Proteomes" id="UP000471293"/>
    </source>
</evidence>
<proteinExistence type="predicted"/>